<evidence type="ECO:0000256" key="1">
    <source>
        <dbReference type="ARBA" id="ARBA00023122"/>
    </source>
</evidence>
<dbReference type="InterPro" id="IPR046342">
    <property type="entry name" value="CBS_dom_sf"/>
</dbReference>
<dbReference type="PANTHER" id="PTHR43080:SF2">
    <property type="entry name" value="CBS DOMAIN-CONTAINING PROTEIN"/>
    <property type="match status" value="1"/>
</dbReference>
<dbReference type="SMART" id="SM00116">
    <property type="entry name" value="CBS"/>
    <property type="match status" value="1"/>
</dbReference>
<dbReference type="PROSITE" id="PS51371">
    <property type="entry name" value="CBS"/>
    <property type="match status" value="2"/>
</dbReference>
<dbReference type="EMBL" id="CP014230">
    <property type="protein sequence ID" value="AMD91944.1"/>
    <property type="molecule type" value="Genomic_DNA"/>
</dbReference>
<keyword evidence="5" id="KW-1185">Reference proteome</keyword>
<dbReference type="Gene3D" id="3.10.580.10">
    <property type="entry name" value="CBS-domain"/>
    <property type="match status" value="1"/>
</dbReference>
<dbReference type="Proteomes" id="UP000063964">
    <property type="component" value="Chromosome"/>
</dbReference>
<dbReference type="STRING" id="888061.AXF15_01645"/>
<dbReference type="SUPFAM" id="SSF54631">
    <property type="entry name" value="CBS-domain pair"/>
    <property type="match status" value="1"/>
</dbReference>
<dbReference type="CDD" id="cd02205">
    <property type="entry name" value="CBS_pair_SF"/>
    <property type="match status" value="1"/>
</dbReference>
<gene>
    <name evidence="4" type="ORF">AXF15_01645</name>
</gene>
<dbReference type="PANTHER" id="PTHR43080">
    <property type="entry name" value="CBS DOMAIN-CONTAINING PROTEIN CBSX3, MITOCHONDRIAL"/>
    <property type="match status" value="1"/>
</dbReference>
<evidence type="ECO:0000313" key="4">
    <source>
        <dbReference type="EMBL" id="AMD91944.1"/>
    </source>
</evidence>
<name>A0A0X8JNF8_9BACT</name>
<feature type="domain" description="CBS" evidence="3">
    <location>
        <begin position="103"/>
        <end position="157"/>
    </location>
</feature>
<accession>A0A0X8JNF8</accession>
<dbReference type="InterPro" id="IPR051257">
    <property type="entry name" value="Diverse_CBS-Domain"/>
</dbReference>
<proteinExistence type="predicted"/>
<sequence length="157" mass="17800">MLLRKRVWDIMREEYASVDEDASLAEAVQAMHDLRARQPDANFILVFTRDGRFLGILSMWNLIQGMGPCLLKEPEPEDREVDWDKAFGTACRSCAQIRISEWVQTDVPVLKANDPLARGLEVLLDYRRGRAVVEEGGRIIGVVTVADLFREISRALA</sequence>
<dbReference type="KEGG" id="doa:AXF15_01645"/>
<dbReference type="RefSeq" id="WP_066602422.1">
    <property type="nucleotide sequence ID" value="NZ_CP014230.1"/>
</dbReference>
<dbReference type="OrthoDB" id="5453458at2"/>
<reference evidence="5" key="1">
    <citation type="submission" date="2016-02" db="EMBL/GenBank/DDBJ databases">
        <authorList>
            <person name="Holder M.E."/>
            <person name="Ajami N.J."/>
            <person name="Petrosino J.F."/>
        </authorList>
    </citation>
    <scope>NUCLEOTIDE SEQUENCE [LARGE SCALE GENOMIC DNA]</scope>
    <source>
        <strain evidence="5">DSM 12838</strain>
    </source>
</reference>
<organism evidence="4 5">
    <name type="scientific">Desulfomicrobium orale DSM 12838</name>
    <dbReference type="NCBI Taxonomy" id="888061"/>
    <lineage>
        <taxon>Bacteria</taxon>
        <taxon>Pseudomonadati</taxon>
        <taxon>Thermodesulfobacteriota</taxon>
        <taxon>Desulfovibrionia</taxon>
        <taxon>Desulfovibrionales</taxon>
        <taxon>Desulfomicrobiaceae</taxon>
        <taxon>Desulfomicrobium</taxon>
    </lineage>
</organism>
<protein>
    <recommendedName>
        <fullName evidence="3">CBS domain-containing protein</fullName>
    </recommendedName>
</protein>
<keyword evidence="1 2" id="KW-0129">CBS domain</keyword>
<evidence type="ECO:0000256" key="2">
    <source>
        <dbReference type="PROSITE-ProRule" id="PRU00703"/>
    </source>
</evidence>
<feature type="domain" description="CBS" evidence="3">
    <location>
        <begin position="11"/>
        <end position="77"/>
    </location>
</feature>
<dbReference type="Pfam" id="PF00571">
    <property type="entry name" value="CBS"/>
    <property type="match status" value="2"/>
</dbReference>
<evidence type="ECO:0000313" key="5">
    <source>
        <dbReference type="Proteomes" id="UP000063964"/>
    </source>
</evidence>
<dbReference type="AlphaFoldDB" id="A0A0X8JNF8"/>
<dbReference type="InterPro" id="IPR000644">
    <property type="entry name" value="CBS_dom"/>
</dbReference>
<evidence type="ECO:0000259" key="3">
    <source>
        <dbReference type="PROSITE" id="PS51371"/>
    </source>
</evidence>